<evidence type="ECO:0000256" key="4">
    <source>
        <dbReference type="SAM" id="MobiDB-lite"/>
    </source>
</evidence>
<feature type="signal peptide" evidence="5">
    <location>
        <begin position="1"/>
        <end position="25"/>
    </location>
</feature>
<keyword evidence="2 3" id="KW-0802">TPR repeat</keyword>
<evidence type="ECO:0000256" key="3">
    <source>
        <dbReference type="PROSITE-ProRule" id="PRU00339"/>
    </source>
</evidence>
<sequence length="593" mass="64906">MPTTPRVRLPALLTLVLSLALGACATTGRPPAAASQSATASEPEAIDASAAAAARKAEEARYPKQELSEDMLLRFLVGDIALQRGNAALASQAWTELAQSSADPRVARRATEVAIAAGQLNQALDAASRWVAESPKSPEAHQVMVSLLIRANRLEEARPHLEALFAAQPTEVAPFLLQIHRLWDTKTDRAGALKLTQELTAPYPDMPEAHFALAVAYANNERNTDALAELDKVDALRPAWEPSLLYRAQLLEDQPADVRIAQLEQAAKLLPKSAGVHNTLARLYAENKRYPEAAASYERVLALKPDDLEAMVGSGLVAMESGDLDKAYAHLTAAEARTPAHAGSLRFYLGQISEEQQRFADAASWYERVDGELKPAAQRRLVRVYAKLDRFDDARALVAALPADTPEKQVEKAQIEAQLWREARDYPRAYTTLTEALKRHPDNADLLYDRSLVSDLNGNLPAAEADLRRYLELNPDSATGLNALGYTLVNRTDRVDEAAGYIERAIALEPDNAVILDSLGWLRFKQGRLDEAHAALARAYKQMADPEIAAHLSEVLWVQGRKSDARDVYRAALAKSPDNEVLQETGKRLGIAP</sequence>
<dbReference type="InterPro" id="IPR051012">
    <property type="entry name" value="CellSynth/LPSAsmb/PSIAsmb"/>
</dbReference>
<feature type="chain" id="PRO_5047166026" evidence="5">
    <location>
        <begin position="26"/>
        <end position="593"/>
    </location>
</feature>
<keyword evidence="5" id="KW-0732">Signal</keyword>
<dbReference type="Gene3D" id="1.25.40.10">
    <property type="entry name" value="Tetratricopeptide repeat domain"/>
    <property type="match status" value="3"/>
</dbReference>
<dbReference type="InterPro" id="IPR013105">
    <property type="entry name" value="TPR_2"/>
</dbReference>
<dbReference type="SUPFAM" id="SSF48452">
    <property type="entry name" value="TPR-like"/>
    <property type="match status" value="2"/>
</dbReference>
<dbReference type="Pfam" id="PF07719">
    <property type="entry name" value="TPR_2"/>
    <property type="match status" value="1"/>
</dbReference>
<organism evidence="6 7">
    <name type="scientific">Chitiniphilus shinanonensis</name>
    <dbReference type="NCBI Taxonomy" id="553088"/>
    <lineage>
        <taxon>Bacteria</taxon>
        <taxon>Pseudomonadati</taxon>
        <taxon>Pseudomonadota</taxon>
        <taxon>Betaproteobacteria</taxon>
        <taxon>Neisseriales</taxon>
        <taxon>Chitinibacteraceae</taxon>
        <taxon>Chitiniphilus</taxon>
    </lineage>
</organism>
<dbReference type="PROSITE" id="PS51257">
    <property type="entry name" value="PROKAR_LIPOPROTEIN"/>
    <property type="match status" value="1"/>
</dbReference>
<dbReference type="PANTHER" id="PTHR45586:SF16">
    <property type="entry name" value="DOMAIN PROTEIN, PUTATIVE-RELATED"/>
    <property type="match status" value="1"/>
</dbReference>
<keyword evidence="1" id="KW-0677">Repeat</keyword>
<evidence type="ECO:0000313" key="7">
    <source>
        <dbReference type="Proteomes" id="UP001156836"/>
    </source>
</evidence>
<dbReference type="Proteomes" id="UP001156836">
    <property type="component" value="Unassembled WGS sequence"/>
</dbReference>
<dbReference type="Pfam" id="PF14559">
    <property type="entry name" value="TPR_19"/>
    <property type="match status" value="1"/>
</dbReference>
<reference evidence="7" key="1">
    <citation type="journal article" date="2019" name="Int. J. Syst. Evol. Microbiol.">
        <title>The Global Catalogue of Microorganisms (GCM) 10K type strain sequencing project: providing services to taxonomists for standard genome sequencing and annotation.</title>
        <authorList>
            <consortium name="The Broad Institute Genomics Platform"/>
            <consortium name="The Broad Institute Genome Sequencing Center for Infectious Disease"/>
            <person name="Wu L."/>
            <person name="Ma J."/>
        </authorList>
    </citation>
    <scope>NUCLEOTIDE SEQUENCE [LARGE SCALE GENOMIC DNA]</scope>
    <source>
        <strain evidence="7">NBRC 104970</strain>
    </source>
</reference>
<proteinExistence type="predicted"/>
<dbReference type="RefSeq" id="WP_018747140.1">
    <property type="nucleotide sequence ID" value="NZ_BSOZ01000024.1"/>
</dbReference>
<dbReference type="Pfam" id="PF13432">
    <property type="entry name" value="TPR_16"/>
    <property type="match status" value="4"/>
</dbReference>
<evidence type="ECO:0000313" key="6">
    <source>
        <dbReference type="EMBL" id="GLS04730.1"/>
    </source>
</evidence>
<accession>A0ABQ6BU83</accession>
<dbReference type="InterPro" id="IPR011990">
    <property type="entry name" value="TPR-like_helical_dom_sf"/>
</dbReference>
<protein>
    <submittedName>
        <fullName evidence="6">TPR repeat-containing protein</fullName>
    </submittedName>
</protein>
<feature type="repeat" description="TPR" evidence="3">
    <location>
        <begin position="274"/>
        <end position="307"/>
    </location>
</feature>
<feature type="region of interest" description="Disordered" evidence="4">
    <location>
        <begin position="30"/>
        <end position="52"/>
    </location>
</feature>
<evidence type="ECO:0000256" key="1">
    <source>
        <dbReference type="ARBA" id="ARBA00022737"/>
    </source>
</evidence>
<dbReference type="SMART" id="SM00028">
    <property type="entry name" value="TPR"/>
    <property type="match status" value="7"/>
</dbReference>
<comment type="caution">
    <text evidence="6">The sequence shown here is derived from an EMBL/GenBank/DDBJ whole genome shotgun (WGS) entry which is preliminary data.</text>
</comment>
<dbReference type="InterPro" id="IPR019734">
    <property type="entry name" value="TPR_rpt"/>
</dbReference>
<dbReference type="PROSITE" id="PS50005">
    <property type="entry name" value="TPR"/>
    <property type="match status" value="1"/>
</dbReference>
<dbReference type="PANTHER" id="PTHR45586">
    <property type="entry name" value="TPR REPEAT-CONTAINING PROTEIN PA4667"/>
    <property type="match status" value="1"/>
</dbReference>
<keyword evidence="7" id="KW-1185">Reference proteome</keyword>
<dbReference type="EMBL" id="BSOZ01000024">
    <property type="protein sequence ID" value="GLS04730.1"/>
    <property type="molecule type" value="Genomic_DNA"/>
</dbReference>
<evidence type="ECO:0000256" key="2">
    <source>
        <dbReference type="ARBA" id="ARBA00022803"/>
    </source>
</evidence>
<gene>
    <name evidence="6" type="ORF">GCM10007860_18770</name>
</gene>
<name>A0ABQ6BU83_9NEIS</name>
<evidence type="ECO:0000256" key="5">
    <source>
        <dbReference type="SAM" id="SignalP"/>
    </source>
</evidence>